<sequence length="435" mass="48124">MQTSTYSKVRVNPWSVYPGAIAGWVMDAFNLSMMFLLVPVIADLFFPAHYGLAIIGTWSIYTTTFIFRPVGGLIFGRLGDRIGRKNTMTITLLGLGLITFATGFLPVYSVIGIAAPLLLFLFRIITGIFAGGEYGNGSSILMETVGAPKRGIWGAAIQSGYPLGYTLAAVIFLYLHYVFPGTEFAITGWRWMFWIGIIPAIIGLVIRLKMPESAMWIETKDRAKKLTLSDVFKNRRLTYEIITSVLAMTGIAWVYGLTLGFFPTVLSFDGFLKFPYFLYVVITAILVSLLGYLSSGYLSDHIGRRTVMVIYSILAIIFSIPLTFLIIKHYLGFSGSLIFASIIAFLTTGIYGVIPSFLSEKYPTEVRSTGTGIGFNGGFILGNWSTVFLLLIVSFTSPFFFGWWGIFVIIGELFIFSSALLSKETRGLDLSDVKL</sequence>
<keyword evidence="3" id="KW-1003">Cell membrane</keyword>
<evidence type="ECO:0000313" key="9">
    <source>
        <dbReference type="EMBL" id="BAB59211.1"/>
    </source>
</evidence>
<dbReference type="GO" id="GO:0022857">
    <property type="term" value="F:transmembrane transporter activity"/>
    <property type="evidence" value="ECO:0007669"/>
    <property type="project" value="InterPro"/>
</dbReference>
<dbReference type="GO" id="GO:0005886">
    <property type="term" value="C:plasma membrane"/>
    <property type="evidence" value="ECO:0007669"/>
    <property type="project" value="UniProtKB-SubCell"/>
</dbReference>
<dbReference type="KEGG" id="tvo:TVG0070322"/>
<keyword evidence="2" id="KW-0813">Transport</keyword>
<dbReference type="PANTHER" id="PTHR43045">
    <property type="entry name" value="SHIKIMATE TRANSPORTER"/>
    <property type="match status" value="1"/>
</dbReference>
<dbReference type="InterPro" id="IPR036259">
    <property type="entry name" value="MFS_trans_sf"/>
</dbReference>
<dbReference type="Gene3D" id="1.20.1250.20">
    <property type="entry name" value="MFS general substrate transporter like domains"/>
    <property type="match status" value="2"/>
</dbReference>
<comment type="subcellular location">
    <subcellularLocation>
        <location evidence="1">Cell membrane</location>
        <topology evidence="1">Multi-pass membrane protein</topology>
    </subcellularLocation>
</comment>
<feature type="transmembrane region" description="Helical" evidence="7">
    <location>
        <begin position="401"/>
        <end position="421"/>
    </location>
</feature>
<dbReference type="STRING" id="273116.gene:9380835"/>
<dbReference type="Proteomes" id="UP000001017">
    <property type="component" value="Chromosome"/>
</dbReference>
<evidence type="ECO:0000256" key="1">
    <source>
        <dbReference type="ARBA" id="ARBA00004651"/>
    </source>
</evidence>
<feature type="transmembrane region" description="Helical" evidence="7">
    <location>
        <begin position="21"/>
        <end position="42"/>
    </location>
</feature>
<dbReference type="AlphaFoldDB" id="Q97CN2"/>
<organism evidence="9 10">
    <name type="scientific">Thermoplasma volcanium (strain ATCC 51530 / DSM 4299 / JCM 9571 / NBRC 15438 / GSS1)</name>
    <dbReference type="NCBI Taxonomy" id="273116"/>
    <lineage>
        <taxon>Archaea</taxon>
        <taxon>Methanobacteriati</taxon>
        <taxon>Thermoplasmatota</taxon>
        <taxon>Thermoplasmata</taxon>
        <taxon>Thermoplasmatales</taxon>
        <taxon>Thermoplasmataceae</taxon>
        <taxon>Thermoplasma</taxon>
    </lineage>
</organism>
<proteinExistence type="predicted"/>
<dbReference type="PROSITE" id="PS50850">
    <property type="entry name" value="MFS"/>
    <property type="match status" value="1"/>
</dbReference>
<evidence type="ECO:0000313" key="10">
    <source>
        <dbReference type="Proteomes" id="UP000001017"/>
    </source>
</evidence>
<accession>Q97CN2</accession>
<feature type="transmembrane region" description="Helical" evidence="7">
    <location>
        <begin position="333"/>
        <end position="354"/>
    </location>
</feature>
<dbReference type="PANTHER" id="PTHR43045:SF1">
    <property type="entry name" value="SHIKIMATE TRANSPORTER"/>
    <property type="match status" value="1"/>
</dbReference>
<keyword evidence="10" id="KW-1185">Reference proteome</keyword>
<feature type="transmembrane region" description="Helical" evidence="7">
    <location>
        <begin position="191"/>
        <end position="208"/>
    </location>
</feature>
<evidence type="ECO:0000256" key="3">
    <source>
        <dbReference type="ARBA" id="ARBA00022475"/>
    </source>
</evidence>
<keyword evidence="5 7" id="KW-1133">Transmembrane helix</keyword>
<evidence type="ECO:0000256" key="7">
    <source>
        <dbReference type="SAM" id="Phobius"/>
    </source>
</evidence>
<evidence type="ECO:0000256" key="5">
    <source>
        <dbReference type="ARBA" id="ARBA00022989"/>
    </source>
</evidence>
<feature type="domain" description="Major facilitator superfamily (MFS) profile" evidence="8">
    <location>
        <begin position="16"/>
        <end position="423"/>
    </location>
</feature>
<evidence type="ECO:0000256" key="4">
    <source>
        <dbReference type="ARBA" id="ARBA00022692"/>
    </source>
</evidence>
<evidence type="ECO:0000256" key="2">
    <source>
        <dbReference type="ARBA" id="ARBA00022448"/>
    </source>
</evidence>
<reference evidence="9 10" key="1">
    <citation type="journal article" date="1999" name="Proc. Jpn. Acad.">
        <title>Determination of the complete genomic DNA sequence of Thermoplasma volvanium GSS1.</title>
        <authorList>
            <person name="Kawashima T."/>
            <person name="Yamamoto Y."/>
            <person name="Aramaki H."/>
            <person name="Nunoshiba T."/>
            <person name="Kawamoto T."/>
            <person name="Watanabe K."/>
            <person name="Yamazaki M."/>
            <person name="Kanehori K."/>
            <person name="Amano N."/>
            <person name="Ohya Y."/>
            <person name="Makino K."/>
            <person name="Suzuki M."/>
        </authorList>
    </citation>
    <scope>NUCLEOTIDE SEQUENCE [LARGE SCALE GENOMIC DNA]</scope>
    <source>
        <strain evidence="10">ATCC 51530 / DSM 4299 / JCM 9571 / NBRC 15438 / GSS1</strain>
    </source>
</reference>
<reference evidence="9 10" key="2">
    <citation type="journal article" date="2000" name="Proc. Natl. Acad. Sci. U.S.A.">
        <title>Archaeal adaptation to higher temperatures revealed by genomic sequence of Thermoplasma volcanium.</title>
        <authorList>
            <person name="Kawashima T."/>
            <person name="Amano N."/>
            <person name="Koike H."/>
            <person name="Makino S."/>
            <person name="Higuchi S."/>
            <person name="Kawashima-Ohya Y."/>
            <person name="Watanabe K."/>
            <person name="Yamazaki M."/>
            <person name="Kanehori K."/>
            <person name="Kawamoto T."/>
            <person name="Nunoshiba T."/>
            <person name="Yamamoto Y."/>
            <person name="Aramaki H."/>
            <person name="Makino K."/>
            <person name="Suzuki M."/>
        </authorList>
    </citation>
    <scope>NUCLEOTIDE SEQUENCE [LARGE SCALE GENOMIC DNA]</scope>
    <source>
        <strain evidence="10">ATCC 51530 / DSM 4299 / JCM 9571 / NBRC 15438 / GSS1</strain>
    </source>
</reference>
<dbReference type="PhylomeDB" id="Q97CN2"/>
<dbReference type="InterPro" id="IPR005829">
    <property type="entry name" value="Sugar_transporter_CS"/>
</dbReference>
<dbReference type="SUPFAM" id="SSF103473">
    <property type="entry name" value="MFS general substrate transporter"/>
    <property type="match status" value="1"/>
</dbReference>
<dbReference type="InterPro" id="IPR020846">
    <property type="entry name" value="MFS_dom"/>
</dbReference>
<dbReference type="InterPro" id="IPR011701">
    <property type="entry name" value="MFS"/>
</dbReference>
<feature type="transmembrane region" description="Helical" evidence="7">
    <location>
        <begin position="152"/>
        <end position="179"/>
    </location>
</feature>
<dbReference type="PROSITE" id="PS00216">
    <property type="entry name" value="SUGAR_TRANSPORT_1"/>
    <property type="match status" value="1"/>
</dbReference>
<protein>
    <submittedName>
        <fullName evidence="9">Metabolite transporter</fullName>
    </submittedName>
</protein>
<feature type="transmembrane region" description="Helical" evidence="7">
    <location>
        <begin position="237"/>
        <end position="256"/>
    </location>
</feature>
<gene>
    <name evidence="9" type="ORF">TVG0070322</name>
</gene>
<evidence type="ECO:0000256" key="6">
    <source>
        <dbReference type="ARBA" id="ARBA00023136"/>
    </source>
</evidence>
<feature type="transmembrane region" description="Helical" evidence="7">
    <location>
        <begin position="88"/>
        <end position="107"/>
    </location>
</feature>
<dbReference type="GeneID" id="1441556"/>
<dbReference type="RefSeq" id="WP_010916326.1">
    <property type="nucleotide sequence ID" value="NC_002689.2"/>
</dbReference>
<dbReference type="Pfam" id="PF07690">
    <property type="entry name" value="MFS_1"/>
    <property type="match status" value="1"/>
</dbReference>
<keyword evidence="6 7" id="KW-0472">Membrane</keyword>
<feature type="transmembrane region" description="Helical" evidence="7">
    <location>
        <begin position="375"/>
        <end position="395"/>
    </location>
</feature>
<keyword evidence="4 7" id="KW-0812">Transmembrane</keyword>
<dbReference type="eggNOG" id="arCOG02691">
    <property type="taxonomic scope" value="Archaea"/>
</dbReference>
<evidence type="ECO:0000259" key="8">
    <source>
        <dbReference type="PROSITE" id="PS50850"/>
    </source>
</evidence>
<name>Q97CN2_THEVO</name>
<dbReference type="PaxDb" id="273116-14324283"/>
<dbReference type="EMBL" id="BA000011">
    <property type="protein sequence ID" value="BAB59211.1"/>
    <property type="molecule type" value="Genomic_DNA"/>
</dbReference>
<feature type="transmembrane region" description="Helical" evidence="7">
    <location>
        <begin position="276"/>
        <end position="294"/>
    </location>
</feature>
<dbReference type="HOGENOM" id="CLU_001265_39_5_2"/>
<dbReference type="PROSITE" id="PS00217">
    <property type="entry name" value="SUGAR_TRANSPORT_2"/>
    <property type="match status" value="1"/>
</dbReference>
<feature type="transmembrane region" description="Helical" evidence="7">
    <location>
        <begin position="306"/>
        <end position="327"/>
    </location>
</feature>
<feature type="transmembrane region" description="Helical" evidence="7">
    <location>
        <begin position="113"/>
        <end position="131"/>
    </location>
</feature>